<feature type="region of interest" description="Disordered" evidence="1">
    <location>
        <begin position="39"/>
        <end position="158"/>
    </location>
</feature>
<reference evidence="2" key="1">
    <citation type="submission" date="2023-06" db="EMBL/GenBank/DDBJ databases">
        <title>Survivors Of The Sea: Transcriptome response of Skeletonema marinoi to long-term dormancy.</title>
        <authorList>
            <person name="Pinder M.I.M."/>
            <person name="Kourtchenko O."/>
            <person name="Robertson E.K."/>
            <person name="Larsson T."/>
            <person name="Maumus F."/>
            <person name="Osuna-Cruz C.M."/>
            <person name="Vancaester E."/>
            <person name="Stenow R."/>
            <person name="Vandepoele K."/>
            <person name="Ploug H."/>
            <person name="Bruchert V."/>
            <person name="Godhe A."/>
            <person name="Topel M."/>
        </authorList>
    </citation>
    <scope>NUCLEOTIDE SEQUENCE</scope>
    <source>
        <strain evidence="2">R05AC</strain>
    </source>
</reference>
<sequence length="1446" mass="160220">AAITSWSKITCGSVIEASNVPTAPYTLLPTKIPPLLTMARSSSSAASSQRSKKPSSSSTLAEGVTPRPRRRKQPTTSTKGGRKQSNDNNDDGDYSFLAGDNDISMTDSSNKRSSGVKAGRDKENETNHQPDKSKPRDKIITVQDDTKAANKKQHSNIDELNDAMAKVSLGSGSGNKSSRAKREASENSLQLSSAAVLDHSMGACPPVGYGTNKISVSTSNDELVTTLQKAIKTLAKQGDNNIDPTTYKVLSKNTSLLETVASSSHSLKSVQSILIEENSTKLVDTAKKCLKALSSMTDGKSKTNKSDDDLELALLRVAVHSLRSITPTLDYNESKSIYEIVIKLFYHCVVIAGDACHKKFQLFGNSSSTNKKNGHVGVVLEYALLCLGSYEGLGKLLHNNSSKKKKTKKDGIAWDEMLPIPKIGETYSKSTTPLPQKQLVKIALESSQCAASSLLYLSLISLHVSTTNSKDEWMIPNEFHFASSVFYETCSGKYDGTPMFQKILTNVALPYILHSLLETNGGANNTMTITNIDALRQVKKVYRILWDGARSIEEVGNASNSTTLRICSLNVYCEAISFILEVLHQCFELCIDSLNLSDADQSEVNALFDRAASSAMKAAAIFDKSTGVFASTNKGKVESTSLAKNKKALLQFHTIVGAKLDLTRKCISTRGDSSPVSASYFEYCTYRSVHLFRLTGKCTVPSFTLKDAGKVMKTDDECLMAMWTFFAVDLSLQARHGLVNKDTALTMSEREIELIISTFEKRIVNASTTIQSRSRSMMLLAELHKVATKILSSSSDQTYAEKGPFLAVMGSVLERCLAPLELKLARSQKESSRSLNFRLSSSDIHAKSALFYTVASEVSNEEEKERFCDESDSQLQKSFDILMKLISSIEDDAIERNTQCISAVEMFAKIATYIGKRRTSIQAQLFAVEILSKISIKAASVEMFEKYQIYNRYMMLSSIMETNGHTTESIATMAVALWSVIEEMKISVERDQPNDAAVGDTVSEHILLFPATYSSAFESNETAVSSIFSKLTRSYVDSRQTSTEANMVQGKGLSKCLEKTLIGKLLDVASSSPKEGKSDAGRQLNLSKLLHYAIWNQKRYEVLSSAQLAEIVREVLIAITKTTKRCISRENGSIQTASHLIEEAKTFLQAQKKRVGDVTDRDVHQVMSSSFHAYFAAIMMESKFIEIPRPSMWIQCQGINVSDHLLLKHSYSQLQHADGLFSEDSTNDDSITDACFFAQWAAIQFRQAVLMEHLSLKKIYCDVPNNGTRSFIRYNHSATEKYRSSLSTCCHAIDMFDEELFPEVVQSLLITLERLLYRFCLLGDTMASAKSFSLLQQVCSLLSQPLRTISSISAYVLASSKLEHSVPLFINNAHFRQNIDAISIHEEDDADSDLMRRASEALSSLLQVYDNKSCHTFDEGRYWNYHDMFWNRLKGSRQKTWTLMKS</sequence>
<feature type="region of interest" description="Disordered" evidence="1">
    <location>
        <begin position="168"/>
        <end position="187"/>
    </location>
</feature>
<comment type="caution">
    <text evidence="2">The sequence shown here is derived from an EMBL/GenBank/DDBJ whole genome shotgun (WGS) entry which is preliminary data.</text>
</comment>
<name>A0AAD8Y089_9STRA</name>
<feature type="non-terminal residue" evidence="2">
    <location>
        <position position="1446"/>
    </location>
</feature>
<organism evidence="2 3">
    <name type="scientific">Skeletonema marinoi</name>
    <dbReference type="NCBI Taxonomy" id="267567"/>
    <lineage>
        <taxon>Eukaryota</taxon>
        <taxon>Sar</taxon>
        <taxon>Stramenopiles</taxon>
        <taxon>Ochrophyta</taxon>
        <taxon>Bacillariophyta</taxon>
        <taxon>Coscinodiscophyceae</taxon>
        <taxon>Thalassiosirophycidae</taxon>
        <taxon>Thalassiosirales</taxon>
        <taxon>Skeletonemataceae</taxon>
        <taxon>Skeletonema</taxon>
        <taxon>Skeletonema marinoi-dohrnii complex</taxon>
    </lineage>
</organism>
<gene>
    <name evidence="2" type="ORF">QTG54_012324</name>
</gene>
<feature type="compositionally biased region" description="Polar residues" evidence="1">
    <location>
        <begin position="103"/>
        <end position="113"/>
    </location>
</feature>
<accession>A0AAD8Y089</accession>
<feature type="compositionally biased region" description="Basic and acidic residues" evidence="1">
    <location>
        <begin position="118"/>
        <end position="148"/>
    </location>
</feature>
<dbReference type="Proteomes" id="UP001224775">
    <property type="component" value="Unassembled WGS sequence"/>
</dbReference>
<protein>
    <submittedName>
        <fullName evidence="2">Separin</fullName>
        <ecNumber evidence="2">3.4.22.49</ecNumber>
    </submittedName>
</protein>
<evidence type="ECO:0000256" key="1">
    <source>
        <dbReference type="SAM" id="MobiDB-lite"/>
    </source>
</evidence>
<evidence type="ECO:0000313" key="2">
    <source>
        <dbReference type="EMBL" id="KAK1736879.1"/>
    </source>
</evidence>
<proteinExistence type="predicted"/>
<feature type="compositionally biased region" description="Low complexity" evidence="1">
    <location>
        <begin position="39"/>
        <end position="58"/>
    </location>
</feature>
<keyword evidence="3" id="KW-1185">Reference proteome</keyword>
<dbReference type="GO" id="GO:0016787">
    <property type="term" value="F:hydrolase activity"/>
    <property type="evidence" value="ECO:0007669"/>
    <property type="project" value="UniProtKB-KW"/>
</dbReference>
<dbReference type="EMBL" id="JATAAI010000027">
    <property type="protein sequence ID" value="KAK1736879.1"/>
    <property type="molecule type" value="Genomic_DNA"/>
</dbReference>
<dbReference type="EC" id="3.4.22.49" evidence="2"/>
<evidence type="ECO:0000313" key="3">
    <source>
        <dbReference type="Proteomes" id="UP001224775"/>
    </source>
</evidence>
<keyword evidence="2" id="KW-0378">Hydrolase</keyword>